<dbReference type="Proteomes" id="UP001652624">
    <property type="component" value="Chromosome 2"/>
</dbReference>
<reference evidence="2" key="1">
    <citation type="submission" date="2025-05" db="UniProtKB">
        <authorList>
            <consortium name="RefSeq"/>
        </authorList>
    </citation>
    <scope>NUCLEOTIDE SEQUENCE [LARGE SCALE GENOMIC DNA]</scope>
</reference>
<sequence length="232" mass="26630">MKQDPSLNINEPSGDWVEQNLSWEEDRKLVLRAWALVFSIIATIMALSVVDGRMAYLQGPYSGYLGLWTNCRRHECACLKQVAVLIHMSMGFMMLALALCFILLITMGFSFRPVFRRLNKTDLVFSALSFGTGLLMALSVTLFVVNIQMLLPRPQVSYLAIFYLCCTATFLMLWSGTLSYLNYKGLWSLKTLSRERRLSFFRWVSVQKTLRRKSQLQNTPRNMLPLNSSLTL</sequence>
<dbReference type="RefSeq" id="XP_060031017.1">
    <property type="nucleotide sequence ID" value="XM_060175034.1"/>
</dbReference>
<accession>A0ABM3W369</accession>
<feature type="transmembrane region" description="Helical" evidence="1">
    <location>
        <begin position="29"/>
        <end position="50"/>
    </location>
</feature>
<proteinExistence type="predicted"/>
<keyword evidence="1" id="KW-0472">Membrane</keyword>
<evidence type="ECO:0000313" key="3">
    <source>
        <dbReference type="RefSeq" id="XP_060031017.1"/>
    </source>
</evidence>
<keyword evidence="1" id="KW-0812">Transmembrane</keyword>
<protein>
    <submittedName>
        <fullName evidence="3">Uncharacterized protein LOC132533450 isoform X1</fullName>
    </submittedName>
</protein>
<name>A0ABM3W369_ERIEU</name>
<reference evidence="3" key="2">
    <citation type="submission" date="2025-08" db="UniProtKB">
        <authorList>
            <consortium name="RefSeq"/>
        </authorList>
    </citation>
    <scope>IDENTIFICATION</scope>
</reference>
<keyword evidence="1" id="KW-1133">Transmembrane helix</keyword>
<keyword evidence="2" id="KW-1185">Reference proteome</keyword>
<dbReference type="GeneID" id="132533450"/>
<feature type="transmembrane region" description="Helical" evidence="1">
    <location>
        <begin position="123"/>
        <end position="145"/>
    </location>
</feature>
<evidence type="ECO:0000256" key="1">
    <source>
        <dbReference type="SAM" id="Phobius"/>
    </source>
</evidence>
<organism evidence="2 3">
    <name type="scientific">Erinaceus europaeus</name>
    <name type="common">Western European hedgehog</name>
    <dbReference type="NCBI Taxonomy" id="9365"/>
    <lineage>
        <taxon>Eukaryota</taxon>
        <taxon>Metazoa</taxon>
        <taxon>Chordata</taxon>
        <taxon>Craniata</taxon>
        <taxon>Vertebrata</taxon>
        <taxon>Euteleostomi</taxon>
        <taxon>Mammalia</taxon>
        <taxon>Eutheria</taxon>
        <taxon>Laurasiatheria</taxon>
        <taxon>Eulipotyphla</taxon>
        <taxon>Erinaceidae</taxon>
        <taxon>Erinaceinae</taxon>
        <taxon>Erinaceus</taxon>
    </lineage>
</organism>
<feature type="transmembrane region" description="Helical" evidence="1">
    <location>
        <begin position="90"/>
        <end position="111"/>
    </location>
</feature>
<gene>
    <name evidence="3" type="primary">LOC132533450</name>
</gene>
<feature type="transmembrane region" description="Helical" evidence="1">
    <location>
        <begin position="157"/>
        <end position="181"/>
    </location>
</feature>
<evidence type="ECO:0000313" key="2">
    <source>
        <dbReference type="Proteomes" id="UP001652624"/>
    </source>
</evidence>